<reference evidence="1 2" key="1">
    <citation type="journal article" date="2022" name="Hortic Res">
        <title>A haplotype resolved chromosomal level avocado genome allows analysis of novel avocado genes.</title>
        <authorList>
            <person name="Nath O."/>
            <person name="Fletcher S.J."/>
            <person name="Hayward A."/>
            <person name="Shaw L.M."/>
            <person name="Masouleh A.K."/>
            <person name="Furtado A."/>
            <person name="Henry R.J."/>
            <person name="Mitter N."/>
        </authorList>
    </citation>
    <scope>NUCLEOTIDE SEQUENCE [LARGE SCALE GENOMIC DNA]</scope>
    <source>
        <strain evidence="2">cv. Hass</strain>
    </source>
</reference>
<sequence length="306" mass="33735">MDLTSSTNNTTSSPSPSLVISNISNLVSIKLDAGNYLMWKSLFEPILRGHKLMGFVDGSTPAPRKDSPSFNQWYERDQMLLSWINATLSTFALPYVVGIKSAEEAWDALARRYASITSSHVMTLRKQLHRIKKGTTSMADYLQQFKVITDQLAESASPISEDELLYAVLDGLPSAYRPLQSVIRARARTGPLPIEEVHNLLICEELSLANDIAQDTTATAFAASRSAAIKPTGSGFNGRGSTNFQQRSKSGPRRSFNSTNSGSSQPSTGQQTRGNYFHVVDCLMVAKYYYMVEDGTKRAHRSLLGH</sequence>
<keyword evidence="2" id="KW-1185">Reference proteome</keyword>
<protein>
    <submittedName>
        <fullName evidence="1">Uncharacterized protein</fullName>
    </submittedName>
</protein>
<comment type="caution">
    <text evidence="1">The sequence shown here is derived from an EMBL/GenBank/DDBJ whole genome shotgun (WGS) entry which is preliminary data.</text>
</comment>
<proteinExistence type="predicted"/>
<accession>A0ACC2LYV8</accession>
<dbReference type="Proteomes" id="UP001234297">
    <property type="component" value="Chromosome 3"/>
</dbReference>
<evidence type="ECO:0000313" key="1">
    <source>
        <dbReference type="EMBL" id="KAJ8638600.1"/>
    </source>
</evidence>
<dbReference type="EMBL" id="CM056811">
    <property type="protein sequence ID" value="KAJ8638600.1"/>
    <property type="molecule type" value="Genomic_DNA"/>
</dbReference>
<evidence type="ECO:0000313" key="2">
    <source>
        <dbReference type="Proteomes" id="UP001234297"/>
    </source>
</evidence>
<gene>
    <name evidence="1" type="ORF">MRB53_012867</name>
</gene>
<name>A0ACC2LYV8_PERAE</name>
<organism evidence="1 2">
    <name type="scientific">Persea americana</name>
    <name type="common">Avocado</name>
    <dbReference type="NCBI Taxonomy" id="3435"/>
    <lineage>
        <taxon>Eukaryota</taxon>
        <taxon>Viridiplantae</taxon>
        <taxon>Streptophyta</taxon>
        <taxon>Embryophyta</taxon>
        <taxon>Tracheophyta</taxon>
        <taxon>Spermatophyta</taxon>
        <taxon>Magnoliopsida</taxon>
        <taxon>Magnoliidae</taxon>
        <taxon>Laurales</taxon>
        <taxon>Lauraceae</taxon>
        <taxon>Persea</taxon>
    </lineage>
</organism>